<protein>
    <submittedName>
        <fullName evidence="1">Uncharacterized protein</fullName>
    </submittedName>
</protein>
<accession>A0A2K9DI28</accession>
<dbReference type="KEGG" id="mhos:CXR34_14980"/>
<dbReference type="Proteomes" id="UP000233276">
    <property type="component" value="Chromosome"/>
</dbReference>
<reference evidence="1 2" key="1">
    <citation type="submission" date="2017-12" db="EMBL/GenBank/DDBJ databases">
        <title>Isolation and characterization of estrogens degradatiion strain Microbacterium hominis SJTG1.</title>
        <authorList>
            <person name="Xiong W."/>
            <person name="Yin C."/>
            <person name="Zheng D."/>
            <person name="Liang R."/>
        </authorList>
    </citation>
    <scope>NUCLEOTIDE SEQUENCE [LARGE SCALE GENOMIC DNA]</scope>
    <source>
        <strain evidence="1 2">SJTG1</strain>
    </source>
</reference>
<name>A0A2K9DI28_9MICO</name>
<gene>
    <name evidence="1" type="ORF">CXR34_14980</name>
</gene>
<sequence length="86" mass="9093">MMLERVKKRMNVLIWGTASATCAECGVAVSPAKAIWSGREAYCSVEHELRDHDDAGWTGAAAPLPVTGREVRAAVSATAPAYPHAA</sequence>
<organism evidence="1 2">
    <name type="scientific">Microbacterium hominis</name>
    <dbReference type="NCBI Taxonomy" id="162426"/>
    <lineage>
        <taxon>Bacteria</taxon>
        <taxon>Bacillati</taxon>
        <taxon>Actinomycetota</taxon>
        <taxon>Actinomycetes</taxon>
        <taxon>Micrococcales</taxon>
        <taxon>Microbacteriaceae</taxon>
        <taxon>Microbacterium</taxon>
    </lineage>
</organism>
<evidence type="ECO:0000313" key="1">
    <source>
        <dbReference type="EMBL" id="AUG30639.1"/>
    </source>
</evidence>
<dbReference type="AlphaFoldDB" id="A0A2K9DI28"/>
<proteinExistence type="predicted"/>
<evidence type="ECO:0000313" key="2">
    <source>
        <dbReference type="Proteomes" id="UP000233276"/>
    </source>
</evidence>
<dbReference type="RefSeq" id="WP_101306855.1">
    <property type="nucleotide sequence ID" value="NZ_CP025299.1"/>
</dbReference>
<dbReference type="EMBL" id="CP025299">
    <property type="protein sequence ID" value="AUG30639.1"/>
    <property type="molecule type" value="Genomic_DNA"/>
</dbReference>